<dbReference type="InterPro" id="IPR013320">
    <property type="entry name" value="ConA-like_dom_sf"/>
</dbReference>
<keyword evidence="4" id="KW-0732">Signal</keyword>
<evidence type="ECO:0000313" key="11">
    <source>
        <dbReference type="RefSeq" id="XP_012862449.1"/>
    </source>
</evidence>
<dbReference type="Gene3D" id="2.60.40.10">
    <property type="entry name" value="Immunoglobulins"/>
    <property type="match status" value="4"/>
</dbReference>
<dbReference type="InterPro" id="IPR003599">
    <property type="entry name" value="Ig_sub"/>
</dbReference>
<keyword evidence="7" id="KW-0393">Immunoglobulin domain</keyword>
<dbReference type="Pfam" id="PF22705">
    <property type="entry name" value="C2-set_3"/>
    <property type="match status" value="2"/>
</dbReference>
<protein>
    <submittedName>
        <fullName evidence="11">Butyrophilin-like protein 2</fullName>
    </submittedName>
</protein>
<evidence type="ECO:0000256" key="1">
    <source>
        <dbReference type="ARBA" id="ARBA00004479"/>
    </source>
</evidence>
<reference evidence="11" key="1">
    <citation type="submission" date="2025-08" db="UniProtKB">
        <authorList>
            <consortium name="RefSeq"/>
        </authorList>
    </citation>
    <scope>IDENTIFICATION</scope>
</reference>
<dbReference type="InterPro" id="IPR007110">
    <property type="entry name" value="Ig-like_dom"/>
</dbReference>
<dbReference type="Proteomes" id="UP000694863">
    <property type="component" value="Unplaced"/>
</dbReference>
<evidence type="ECO:0000259" key="9">
    <source>
        <dbReference type="PROSITE" id="PS50835"/>
    </source>
</evidence>
<dbReference type="PANTHER" id="PTHR24100">
    <property type="entry name" value="BUTYROPHILIN"/>
    <property type="match status" value="1"/>
</dbReference>
<dbReference type="RefSeq" id="XP_012862449.1">
    <property type="nucleotide sequence ID" value="XM_013006995.1"/>
</dbReference>
<evidence type="ECO:0000256" key="2">
    <source>
        <dbReference type="ARBA" id="ARBA00007591"/>
    </source>
</evidence>
<feature type="domain" description="Ig-like" evidence="9">
    <location>
        <begin position="31"/>
        <end position="147"/>
    </location>
</feature>
<dbReference type="InterPro" id="IPR006574">
    <property type="entry name" value="PRY"/>
</dbReference>
<dbReference type="Pfam" id="PF13765">
    <property type="entry name" value="PRY"/>
    <property type="match status" value="1"/>
</dbReference>
<dbReference type="PANTHER" id="PTHR24100:SF105">
    <property type="entry name" value="BUTYROPHILIN-LIKE PROTEIN 2"/>
    <property type="match status" value="1"/>
</dbReference>
<evidence type="ECO:0000256" key="6">
    <source>
        <dbReference type="ARBA" id="ARBA00023136"/>
    </source>
</evidence>
<keyword evidence="3" id="KW-0812">Transmembrane</keyword>
<dbReference type="InterPro" id="IPR003879">
    <property type="entry name" value="Butyrophylin_SPRY"/>
</dbReference>
<dbReference type="SMART" id="SM00449">
    <property type="entry name" value="SPRY"/>
    <property type="match status" value="1"/>
</dbReference>
<evidence type="ECO:0000256" key="4">
    <source>
        <dbReference type="ARBA" id="ARBA00022729"/>
    </source>
</evidence>
<keyword evidence="6" id="KW-0472">Membrane</keyword>
<dbReference type="InterPro" id="IPR050504">
    <property type="entry name" value="IgSF_BTN/MOG"/>
</dbReference>
<feature type="domain" description="B30.2/SPRY" evidence="8">
    <location>
        <begin position="443"/>
        <end position="636"/>
    </location>
</feature>
<dbReference type="SMART" id="SM00409">
    <property type="entry name" value="IG"/>
    <property type="match status" value="2"/>
</dbReference>
<dbReference type="SMART" id="SM00589">
    <property type="entry name" value="PRY"/>
    <property type="match status" value="1"/>
</dbReference>
<comment type="similarity">
    <text evidence="2">Belongs to the immunoglobulin superfamily. BTN/MOG family.</text>
</comment>
<evidence type="ECO:0000313" key="10">
    <source>
        <dbReference type="Proteomes" id="UP000694863"/>
    </source>
</evidence>
<feature type="domain" description="Ig-like" evidence="9">
    <location>
        <begin position="372"/>
        <end position="460"/>
    </location>
</feature>
<dbReference type="CDD" id="cd05713">
    <property type="entry name" value="IgV_MOG_like"/>
    <property type="match status" value="2"/>
</dbReference>
<dbReference type="GeneID" id="101650783"/>
<name>A0ABM0ZSP2_ECHTE</name>
<dbReference type="InterPro" id="IPR053896">
    <property type="entry name" value="BTN3A2-like_Ig-C"/>
</dbReference>
<proteinExistence type="inferred from homology"/>
<evidence type="ECO:0000256" key="3">
    <source>
        <dbReference type="ARBA" id="ARBA00022692"/>
    </source>
</evidence>
<dbReference type="InterPro" id="IPR043136">
    <property type="entry name" value="B30.2/SPRY_sf"/>
</dbReference>
<keyword evidence="10" id="KW-1185">Reference proteome</keyword>
<keyword evidence="5" id="KW-1133">Transmembrane helix</keyword>
<feature type="domain" description="Ig-like" evidence="9">
    <location>
        <begin position="155"/>
        <end position="241"/>
    </location>
</feature>
<evidence type="ECO:0000256" key="5">
    <source>
        <dbReference type="ARBA" id="ARBA00022989"/>
    </source>
</evidence>
<feature type="domain" description="Ig-like" evidence="9">
    <location>
        <begin position="243"/>
        <end position="362"/>
    </location>
</feature>
<dbReference type="InterPro" id="IPR013106">
    <property type="entry name" value="Ig_V-set"/>
</dbReference>
<dbReference type="PROSITE" id="PS50188">
    <property type="entry name" value="B302_SPRY"/>
    <property type="match status" value="1"/>
</dbReference>
<dbReference type="SMART" id="SM00406">
    <property type="entry name" value="IGv"/>
    <property type="match status" value="2"/>
</dbReference>
<comment type="subcellular location">
    <subcellularLocation>
        <location evidence="1">Membrane</location>
        <topology evidence="1">Single-pass type I membrane protein</topology>
    </subcellularLocation>
</comment>
<dbReference type="InterPro" id="IPR036179">
    <property type="entry name" value="Ig-like_dom_sf"/>
</dbReference>
<evidence type="ECO:0000256" key="7">
    <source>
        <dbReference type="ARBA" id="ARBA00023319"/>
    </source>
</evidence>
<accession>A0ABM0ZSP2</accession>
<gene>
    <name evidence="11" type="primary">BTNL2</name>
</gene>
<dbReference type="InterPro" id="IPR003877">
    <property type="entry name" value="SPRY_dom"/>
</dbReference>
<dbReference type="InterPro" id="IPR013783">
    <property type="entry name" value="Ig-like_fold"/>
</dbReference>
<dbReference type="Pfam" id="PF07686">
    <property type="entry name" value="V-set"/>
    <property type="match status" value="2"/>
</dbReference>
<dbReference type="PROSITE" id="PS50835">
    <property type="entry name" value="IG_LIKE"/>
    <property type="match status" value="4"/>
</dbReference>
<dbReference type="Pfam" id="PF00622">
    <property type="entry name" value="SPRY"/>
    <property type="match status" value="1"/>
</dbReference>
<dbReference type="SUPFAM" id="SSF48726">
    <property type="entry name" value="Immunoglobulin"/>
    <property type="match status" value="4"/>
</dbReference>
<dbReference type="InterPro" id="IPR001870">
    <property type="entry name" value="B30.2/SPRY"/>
</dbReference>
<dbReference type="Gene3D" id="2.60.120.920">
    <property type="match status" value="1"/>
</dbReference>
<sequence length="677" mass="75735">MANTFPKPGESGHILCLQTVKGETLLSFNTPESDDFKVIGPAYPILAKVGEDALLTCQLLPKMALRHMEVRWYRLEPCTSVSVYQDGAEVTEMQMEEYRGRVEWKEVNIADGSVVLKINNIQPSDNGQYWCRFQEEYHHAETSLQLNVAALGSAPDIHMEGTVDSGVELVCTAKGWFPKPEVYWKNARGENIPTLLEHHIQGEDGLFYVESMLVVRDSATEILSCVIHSPILGEEKWSTISIPEKLQTELASLRVIGPSQPILARVGEDIQLTCYLSPKTNAQNMEVRWIRAHRSPAVCVYMEGEQVIAEQMEEYRGRTVLLTDAIDEGRLTLQISRVRTSDNGLYWCLFEKDGVYQETSLDLKVAGLGSSPLIAMKGWKEGEMQLMCSSDGWFPPPHVQWRDRQGRPMPSFSEVLTQDSRGLFHVDTALLVRNRSIVNVTCSLSNPLLSQEKTAAYTLSVHVTLDVNTAHPEVIFAEGNKCITRGNTWQKLPDTPQRFDCLPCVLGQEGFVSGRWSWDVEVGGGTGWFLGVASDDVVRKGSVSISPETGFWAIGCYSNESWAITSPSTRFPINLAPGRYTISLDYASGHLSFQNRTNKGFDYTFPKCSFFGILRPLFILWAPYIDSPDVFPVHGIRKATTSDSEIQNSLPASCFSFLSPPSQKRLTQPSRCQLRVL</sequence>
<organism evidence="10 11">
    <name type="scientific">Echinops telfairi</name>
    <name type="common">Lesser hedgehog tenrec</name>
    <dbReference type="NCBI Taxonomy" id="9371"/>
    <lineage>
        <taxon>Eukaryota</taxon>
        <taxon>Metazoa</taxon>
        <taxon>Chordata</taxon>
        <taxon>Craniata</taxon>
        <taxon>Vertebrata</taxon>
        <taxon>Euteleostomi</taxon>
        <taxon>Mammalia</taxon>
        <taxon>Eutheria</taxon>
        <taxon>Afrotheria</taxon>
        <taxon>Tenrecidae</taxon>
        <taxon>Tenrecinae</taxon>
        <taxon>Echinops</taxon>
    </lineage>
</organism>
<evidence type="ECO:0000259" key="8">
    <source>
        <dbReference type="PROSITE" id="PS50188"/>
    </source>
</evidence>
<dbReference type="SUPFAM" id="SSF49899">
    <property type="entry name" value="Concanavalin A-like lectins/glucanases"/>
    <property type="match status" value="1"/>
</dbReference>
<dbReference type="PRINTS" id="PR01407">
    <property type="entry name" value="BUTYPHLNCDUF"/>
</dbReference>